<gene>
    <name evidence="11" type="primary">FP067396.1</name>
</gene>
<dbReference type="CDD" id="cd00117">
    <property type="entry name" value="TFP"/>
    <property type="match status" value="1"/>
</dbReference>
<keyword evidence="6" id="KW-1015">Disulfide bond</keyword>
<keyword evidence="4" id="KW-0732">Signal</keyword>
<evidence type="ECO:0000256" key="1">
    <source>
        <dbReference type="ARBA" id="ARBA00004609"/>
    </source>
</evidence>
<dbReference type="InterPro" id="IPR045860">
    <property type="entry name" value="Snake_toxin-like_sf"/>
</dbReference>
<comment type="subcellular location">
    <subcellularLocation>
        <location evidence="1">Cell membrane</location>
        <topology evidence="1">Lipid-anchor</topology>
        <topology evidence="1">GPI-anchor</topology>
    </subcellularLocation>
</comment>
<dbReference type="Pfam" id="PF00021">
    <property type="entry name" value="UPAR_LY6"/>
    <property type="match status" value="1"/>
</dbReference>
<dbReference type="SUPFAM" id="SSF57302">
    <property type="entry name" value="Snake toxin-like"/>
    <property type="match status" value="1"/>
</dbReference>
<keyword evidence="5" id="KW-0472">Membrane</keyword>
<dbReference type="PANTHER" id="PTHR47613">
    <property type="entry name" value="SPERM ACROSOME MEMBRANE-ASSOCIATED PROTEIN 4"/>
    <property type="match status" value="1"/>
</dbReference>
<evidence type="ECO:0000256" key="6">
    <source>
        <dbReference type="ARBA" id="ARBA00023157"/>
    </source>
</evidence>
<dbReference type="PANTHER" id="PTHR47613:SF1">
    <property type="entry name" value="SPERM ACROSOME MEMBRANE-ASSOCIATED PROTEIN 4"/>
    <property type="match status" value="1"/>
</dbReference>
<sequence>MKRIAVPSAVCRLDFVFFPLPKMKRIAFIFAVAFCFAVGQALDCYQCKIGIWDLCFTSKTTCSSGEQCFSGIGKAASFVDIKMKGCLAVAKCNMTTEENFPSSSNTTVYKMTKTCCNTDLCNSAPGLPGTSGLTLALTALSALFATHLMV</sequence>
<evidence type="ECO:0000256" key="5">
    <source>
        <dbReference type="ARBA" id="ARBA00023136"/>
    </source>
</evidence>
<keyword evidence="2" id="KW-1003">Cell membrane</keyword>
<name>A0A1A8F460_9TELE</name>
<evidence type="ECO:0000259" key="10">
    <source>
        <dbReference type="SMART" id="SM00134"/>
    </source>
</evidence>
<dbReference type="InterPro" id="IPR016054">
    <property type="entry name" value="LY6_UPA_recep-like"/>
</dbReference>
<evidence type="ECO:0000256" key="4">
    <source>
        <dbReference type="ARBA" id="ARBA00022729"/>
    </source>
</evidence>
<dbReference type="SMART" id="SM00134">
    <property type="entry name" value="LU"/>
    <property type="match status" value="1"/>
</dbReference>
<reference evidence="11" key="2">
    <citation type="submission" date="2016-06" db="EMBL/GenBank/DDBJ databases">
        <title>The genome of a short-lived fish provides insights into sex chromosome evolution and the genetic control of aging.</title>
        <authorList>
            <person name="Reichwald K."/>
            <person name="Felder M."/>
            <person name="Petzold A."/>
            <person name="Koch P."/>
            <person name="Groth M."/>
            <person name="Platzer M."/>
        </authorList>
    </citation>
    <scope>NUCLEOTIDE SEQUENCE</scope>
    <source>
        <tissue evidence="11">Brain</tissue>
    </source>
</reference>
<dbReference type="Gene3D" id="2.10.60.10">
    <property type="entry name" value="CD59"/>
    <property type="match status" value="1"/>
</dbReference>
<evidence type="ECO:0000256" key="9">
    <source>
        <dbReference type="ARBA" id="ARBA00029446"/>
    </source>
</evidence>
<protein>
    <recommendedName>
        <fullName evidence="10">UPAR/Ly6 domain-containing protein</fullName>
    </recommendedName>
</protein>
<dbReference type="GO" id="GO:0005886">
    <property type="term" value="C:plasma membrane"/>
    <property type="evidence" value="ECO:0007669"/>
    <property type="project" value="UniProtKB-SubCell"/>
</dbReference>
<organism evidence="11">
    <name type="scientific">Nothobranchius korthausae</name>
    <dbReference type="NCBI Taxonomy" id="1143690"/>
    <lineage>
        <taxon>Eukaryota</taxon>
        <taxon>Metazoa</taxon>
        <taxon>Chordata</taxon>
        <taxon>Craniata</taxon>
        <taxon>Vertebrata</taxon>
        <taxon>Euteleostomi</taxon>
        <taxon>Actinopterygii</taxon>
        <taxon>Neopterygii</taxon>
        <taxon>Teleostei</taxon>
        <taxon>Neoteleostei</taxon>
        <taxon>Acanthomorphata</taxon>
        <taxon>Ovalentaria</taxon>
        <taxon>Atherinomorphae</taxon>
        <taxon>Cyprinodontiformes</taxon>
        <taxon>Nothobranchiidae</taxon>
        <taxon>Nothobranchius</taxon>
    </lineage>
</organism>
<dbReference type="AlphaFoldDB" id="A0A1A8F460"/>
<evidence type="ECO:0000256" key="3">
    <source>
        <dbReference type="ARBA" id="ARBA00022622"/>
    </source>
</evidence>
<dbReference type="InterPro" id="IPR046354">
    <property type="entry name" value="SPACA4/Bouncer"/>
</dbReference>
<evidence type="ECO:0000256" key="2">
    <source>
        <dbReference type="ARBA" id="ARBA00022475"/>
    </source>
</evidence>
<keyword evidence="3" id="KW-0336">GPI-anchor</keyword>
<dbReference type="GO" id="GO:0035036">
    <property type="term" value="P:sperm-egg recognition"/>
    <property type="evidence" value="ECO:0007669"/>
    <property type="project" value="TreeGrafter"/>
</dbReference>
<keyword evidence="8" id="KW-0449">Lipoprotein</keyword>
<dbReference type="EMBL" id="HAEB01006357">
    <property type="protein sequence ID" value="SBQ52884.1"/>
    <property type="molecule type" value="Transcribed_RNA"/>
</dbReference>
<proteinExistence type="inferred from homology"/>
<evidence type="ECO:0000313" key="11">
    <source>
        <dbReference type="EMBL" id="SBQ52884.1"/>
    </source>
</evidence>
<reference evidence="11" key="1">
    <citation type="submission" date="2016-05" db="EMBL/GenBank/DDBJ databases">
        <authorList>
            <person name="Lavstsen T."/>
            <person name="Jespersen J.S."/>
        </authorList>
    </citation>
    <scope>NUCLEOTIDE SEQUENCE</scope>
    <source>
        <tissue evidence="11">Brain</tissue>
    </source>
</reference>
<feature type="domain" description="UPAR/Ly6" evidence="10">
    <location>
        <begin position="42"/>
        <end position="138"/>
    </location>
</feature>
<dbReference type="GO" id="GO:0098552">
    <property type="term" value="C:side of membrane"/>
    <property type="evidence" value="ECO:0007669"/>
    <property type="project" value="UniProtKB-KW"/>
</dbReference>
<evidence type="ECO:0000256" key="8">
    <source>
        <dbReference type="ARBA" id="ARBA00023288"/>
    </source>
</evidence>
<accession>A0A1A8F460</accession>
<evidence type="ECO:0000256" key="7">
    <source>
        <dbReference type="ARBA" id="ARBA00023180"/>
    </source>
</evidence>
<comment type="similarity">
    <text evidence="9">Belongs to the SPACA4/bouncer family.</text>
</comment>
<keyword evidence="7" id="KW-0325">Glycoprotein</keyword>